<feature type="repeat" description="Solcar" evidence="9">
    <location>
        <begin position="180"/>
        <end position="263"/>
    </location>
</feature>
<dbReference type="Gene3D" id="1.50.40.10">
    <property type="entry name" value="Mitochondrial carrier domain"/>
    <property type="match status" value="2"/>
</dbReference>
<evidence type="ECO:0000313" key="12">
    <source>
        <dbReference type="Proteomes" id="UP001432322"/>
    </source>
</evidence>
<evidence type="ECO:0000256" key="8">
    <source>
        <dbReference type="ARBA" id="ARBA00023136"/>
    </source>
</evidence>
<keyword evidence="4 9" id="KW-0812">Transmembrane</keyword>
<dbReference type="AlphaFoldDB" id="A0AAV5UQT1"/>
<evidence type="ECO:0000313" key="11">
    <source>
        <dbReference type="EMBL" id="GMT09491.1"/>
    </source>
</evidence>
<dbReference type="Pfam" id="PF00153">
    <property type="entry name" value="Mito_carr"/>
    <property type="match status" value="3"/>
</dbReference>
<feature type="non-terminal residue" evidence="11">
    <location>
        <position position="1"/>
    </location>
</feature>
<comment type="similarity">
    <text evidence="2 10">Belongs to the mitochondrial carrier (TC 2.A.29) family.</text>
</comment>
<feature type="repeat" description="Solcar" evidence="9">
    <location>
        <begin position="1"/>
        <end position="77"/>
    </location>
</feature>
<dbReference type="GO" id="GO:0031966">
    <property type="term" value="C:mitochondrial membrane"/>
    <property type="evidence" value="ECO:0007669"/>
    <property type="project" value="UniProtKB-SubCell"/>
</dbReference>
<keyword evidence="5" id="KW-0677">Repeat</keyword>
<dbReference type="PROSITE" id="PS50920">
    <property type="entry name" value="SOLCAR"/>
    <property type="match status" value="3"/>
</dbReference>
<feature type="repeat" description="Solcar" evidence="9">
    <location>
        <begin position="82"/>
        <end position="170"/>
    </location>
</feature>
<reference evidence="11" key="1">
    <citation type="submission" date="2023-10" db="EMBL/GenBank/DDBJ databases">
        <title>Genome assembly of Pristionchus species.</title>
        <authorList>
            <person name="Yoshida K."/>
            <person name="Sommer R.J."/>
        </authorList>
    </citation>
    <scope>NUCLEOTIDE SEQUENCE</scope>
    <source>
        <strain evidence="11">RS5133</strain>
    </source>
</reference>
<dbReference type="InterPro" id="IPR002067">
    <property type="entry name" value="MCP"/>
</dbReference>
<sequence>ISGAAGVLAGHPLDTVKVRLQTQEAASKLYRGTWHCFSTILQKEKISGLYKGITPPLASLCMINATVFGVQWSISRQFQNPDSIAAHFWAGFAAGFCQSIIATPSERVKLLIQIQNDAAHTIQVACPCSQITVEERESRESPARGYWATVLRDCPAFGIYFASYDWMARKMSHDGKMESLTAMQLLTAGGGAGMLSWLFNYPTDVIKTRFQSCSTYKTYWEVITKTYAENGFRSFFVGLNSTLLRAFPSNAATFFTVEWTYRLLLDFNLFGSSKQEHSHKHTKRQDAMSADVCNQNCLLLPEAGSTSIDPMV</sequence>
<evidence type="ECO:0000256" key="1">
    <source>
        <dbReference type="ARBA" id="ARBA00004225"/>
    </source>
</evidence>
<evidence type="ECO:0008006" key="13">
    <source>
        <dbReference type="Google" id="ProtNLM"/>
    </source>
</evidence>
<dbReference type="InterPro" id="IPR050567">
    <property type="entry name" value="Mitochondrial_Carrier"/>
</dbReference>
<proteinExistence type="inferred from homology"/>
<evidence type="ECO:0000256" key="5">
    <source>
        <dbReference type="ARBA" id="ARBA00022737"/>
    </source>
</evidence>
<keyword evidence="7" id="KW-0496">Mitochondrion</keyword>
<keyword evidence="12" id="KW-1185">Reference proteome</keyword>
<evidence type="ECO:0000256" key="3">
    <source>
        <dbReference type="ARBA" id="ARBA00022448"/>
    </source>
</evidence>
<evidence type="ECO:0000256" key="6">
    <source>
        <dbReference type="ARBA" id="ARBA00022989"/>
    </source>
</evidence>
<protein>
    <recommendedName>
        <fullName evidence="13">Mitochondrial carrier protein</fullName>
    </recommendedName>
</protein>
<evidence type="ECO:0000256" key="2">
    <source>
        <dbReference type="ARBA" id="ARBA00006375"/>
    </source>
</evidence>
<dbReference type="PANTHER" id="PTHR45624:SF61">
    <property type="entry name" value="MITOCHONDRIAL BASIC AMINO ACIDS TRANSPORTER"/>
    <property type="match status" value="1"/>
</dbReference>
<dbReference type="PANTHER" id="PTHR45624">
    <property type="entry name" value="MITOCHONDRIAL BASIC AMINO ACIDS TRANSPORTER-RELATED"/>
    <property type="match status" value="1"/>
</dbReference>
<accession>A0AAV5UQT1</accession>
<dbReference type="GO" id="GO:1990575">
    <property type="term" value="P:mitochondrial L-ornithine transmembrane transport"/>
    <property type="evidence" value="ECO:0007669"/>
    <property type="project" value="TreeGrafter"/>
</dbReference>
<dbReference type="Proteomes" id="UP001432322">
    <property type="component" value="Unassembled WGS sequence"/>
</dbReference>
<keyword evidence="8 9" id="KW-0472">Membrane</keyword>
<evidence type="ECO:0000256" key="4">
    <source>
        <dbReference type="ARBA" id="ARBA00022692"/>
    </source>
</evidence>
<feature type="non-terminal residue" evidence="11">
    <location>
        <position position="312"/>
    </location>
</feature>
<name>A0AAV5UQT1_9BILA</name>
<keyword evidence="3 10" id="KW-0813">Transport</keyword>
<evidence type="ECO:0000256" key="9">
    <source>
        <dbReference type="PROSITE-ProRule" id="PRU00282"/>
    </source>
</evidence>
<dbReference type="InterPro" id="IPR023395">
    <property type="entry name" value="MCP_dom_sf"/>
</dbReference>
<evidence type="ECO:0000256" key="7">
    <source>
        <dbReference type="ARBA" id="ARBA00023128"/>
    </source>
</evidence>
<dbReference type="SUPFAM" id="SSF103506">
    <property type="entry name" value="Mitochondrial carrier"/>
    <property type="match status" value="1"/>
</dbReference>
<comment type="caution">
    <text evidence="11">The sequence shown here is derived from an EMBL/GenBank/DDBJ whole genome shotgun (WGS) entry which is preliminary data.</text>
</comment>
<dbReference type="PRINTS" id="PR00926">
    <property type="entry name" value="MITOCARRIER"/>
</dbReference>
<evidence type="ECO:0000256" key="10">
    <source>
        <dbReference type="RuleBase" id="RU000488"/>
    </source>
</evidence>
<dbReference type="GO" id="GO:0005289">
    <property type="term" value="F:high-affinity L-arginine transmembrane transporter activity"/>
    <property type="evidence" value="ECO:0007669"/>
    <property type="project" value="TreeGrafter"/>
</dbReference>
<dbReference type="InterPro" id="IPR018108">
    <property type="entry name" value="MCP_transmembrane"/>
</dbReference>
<keyword evidence="6" id="KW-1133">Transmembrane helix</keyword>
<organism evidence="11 12">
    <name type="scientific">Pristionchus fissidentatus</name>
    <dbReference type="NCBI Taxonomy" id="1538716"/>
    <lineage>
        <taxon>Eukaryota</taxon>
        <taxon>Metazoa</taxon>
        <taxon>Ecdysozoa</taxon>
        <taxon>Nematoda</taxon>
        <taxon>Chromadorea</taxon>
        <taxon>Rhabditida</taxon>
        <taxon>Rhabditina</taxon>
        <taxon>Diplogasteromorpha</taxon>
        <taxon>Diplogasteroidea</taxon>
        <taxon>Neodiplogasteridae</taxon>
        <taxon>Pristionchus</taxon>
    </lineage>
</organism>
<gene>
    <name evidence="11" type="ORF">PFISCL1PPCAC_788</name>
</gene>
<comment type="subcellular location">
    <subcellularLocation>
        <location evidence="1">Mitochondrion membrane</location>
        <topology evidence="1">Multi-pass membrane protein</topology>
    </subcellularLocation>
</comment>
<dbReference type="EMBL" id="BTSY01000001">
    <property type="protein sequence ID" value="GMT09491.1"/>
    <property type="molecule type" value="Genomic_DNA"/>
</dbReference>